<reference evidence="1 2" key="1">
    <citation type="journal article" date="2016" name="Nat. Commun.">
        <title>Ectomycorrhizal ecology is imprinted in the genome of the dominant symbiotic fungus Cenococcum geophilum.</title>
        <authorList>
            <consortium name="DOE Joint Genome Institute"/>
            <person name="Peter M."/>
            <person name="Kohler A."/>
            <person name="Ohm R.A."/>
            <person name="Kuo A."/>
            <person name="Krutzmann J."/>
            <person name="Morin E."/>
            <person name="Arend M."/>
            <person name="Barry K.W."/>
            <person name="Binder M."/>
            <person name="Choi C."/>
            <person name="Clum A."/>
            <person name="Copeland A."/>
            <person name="Grisel N."/>
            <person name="Haridas S."/>
            <person name="Kipfer T."/>
            <person name="LaButti K."/>
            <person name="Lindquist E."/>
            <person name="Lipzen A."/>
            <person name="Maire R."/>
            <person name="Meier B."/>
            <person name="Mihaltcheva S."/>
            <person name="Molinier V."/>
            <person name="Murat C."/>
            <person name="Poggeler S."/>
            <person name="Quandt C.A."/>
            <person name="Sperisen C."/>
            <person name="Tritt A."/>
            <person name="Tisserant E."/>
            <person name="Crous P.W."/>
            <person name="Henrissat B."/>
            <person name="Nehls U."/>
            <person name="Egli S."/>
            <person name="Spatafora J.W."/>
            <person name="Grigoriev I.V."/>
            <person name="Martin F.M."/>
        </authorList>
    </citation>
    <scope>NUCLEOTIDE SEQUENCE [LARGE SCALE GENOMIC DNA]</scope>
    <source>
        <strain evidence="1 2">CBS 207.34</strain>
    </source>
</reference>
<organism evidence="1 2">
    <name type="scientific">Glonium stellatum</name>
    <dbReference type="NCBI Taxonomy" id="574774"/>
    <lineage>
        <taxon>Eukaryota</taxon>
        <taxon>Fungi</taxon>
        <taxon>Dikarya</taxon>
        <taxon>Ascomycota</taxon>
        <taxon>Pezizomycotina</taxon>
        <taxon>Dothideomycetes</taxon>
        <taxon>Pleosporomycetidae</taxon>
        <taxon>Gloniales</taxon>
        <taxon>Gloniaceae</taxon>
        <taxon>Glonium</taxon>
    </lineage>
</organism>
<evidence type="ECO:0000313" key="2">
    <source>
        <dbReference type="Proteomes" id="UP000250140"/>
    </source>
</evidence>
<dbReference type="Proteomes" id="UP000250140">
    <property type="component" value="Unassembled WGS sequence"/>
</dbReference>
<dbReference type="EMBL" id="KV748723">
    <property type="protein sequence ID" value="OCL13432.1"/>
    <property type="molecule type" value="Genomic_DNA"/>
</dbReference>
<name>A0A8E2FA81_9PEZI</name>
<protein>
    <submittedName>
        <fullName evidence="1">Uncharacterized protein</fullName>
    </submittedName>
</protein>
<accession>A0A8E2FA81</accession>
<gene>
    <name evidence="1" type="ORF">AOQ84DRAFT_109917</name>
</gene>
<proteinExistence type="predicted"/>
<sequence>MKLLIASTTYIYLECSTVSDIKENFPLSFHLPQDISASLPGIYSDLINSKFNPRPSVVQYYHSISKRPAQPTQHSAKKITPAATPVFSSIARENRITPAARALRARLMTAKRSSDYCGYVDGRQIKMPCNMRPIRTERNTDPDSPRLKLYNLVDHQRWFGKSRRLIKLFTRIRKRKNF</sequence>
<keyword evidence="2" id="KW-1185">Reference proteome</keyword>
<evidence type="ECO:0000313" key="1">
    <source>
        <dbReference type="EMBL" id="OCL13432.1"/>
    </source>
</evidence>
<dbReference type="AlphaFoldDB" id="A0A8E2FA81"/>